<feature type="compositionally biased region" description="Basic and acidic residues" evidence="1">
    <location>
        <begin position="364"/>
        <end position="374"/>
    </location>
</feature>
<dbReference type="OrthoDB" id="3799241at2759"/>
<dbReference type="Gene3D" id="3.40.50.10810">
    <property type="entry name" value="Tandem AAA-ATPase domain"/>
    <property type="match status" value="1"/>
</dbReference>
<evidence type="ECO:0000313" key="3">
    <source>
        <dbReference type="Proteomes" id="UP000799757"/>
    </source>
</evidence>
<dbReference type="EMBL" id="MU001862">
    <property type="protein sequence ID" value="KAF2795330.1"/>
    <property type="molecule type" value="Genomic_DNA"/>
</dbReference>
<keyword evidence="3" id="KW-1185">Reference proteome</keyword>
<feature type="region of interest" description="Disordered" evidence="1">
    <location>
        <begin position="364"/>
        <end position="387"/>
    </location>
</feature>
<organism evidence="2 3">
    <name type="scientific">Melanomma pulvis-pyrius CBS 109.77</name>
    <dbReference type="NCBI Taxonomy" id="1314802"/>
    <lineage>
        <taxon>Eukaryota</taxon>
        <taxon>Fungi</taxon>
        <taxon>Dikarya</taxon>
        <taxon>Ascomycota</taxon>
        <taxon>Pezizomycotina</taxon>
        <taxon>Dothideomycetes</taxon>
        <taxon>Pleosporomycetidae</taxon>
        <taxon>Pleosporales</taxon>
        <taxon>Melanommataceae</taxon>
        <taxon>Melanomma</taxon>
    </lineage>
</organism>
<protein>
    <submittedName>
        <fullName evidence="2">Uncharacterized protein</fullName>
    </submittedName>
</protein>
<dbReference type="InterPro" id="IPR027417">
    <property type="entry name" value="P-loop_NTPase"/>
</dbReference>
<dbReference type="AlphaFoldDB" id="A0A6A6XFH9"/>
<dbReference type="InterPro" id="IPR038718">
    <property type="entry name" value="SNF2-like_sf"/>
</dbReference>
<proteinExistence type="predicted"/>
<dbReference type="Proteomes" id="UP000799757">
    <property type="component" value="Unassembled WGS sequence"/>
</dbReference>
<sequence length="387" mass="43999">MSAKNTLVVSRANLSTLCSKLSKRPDREFAPHSVHLRLHNGAVGEDDETESMVKPAGRKRDNVTIEMNVQDDITLHAEDANLIPAKKNDFYLFFTLPGLVHQTASDLAAFSPHFRVVAMGGKGKQKKRTIATNKGYYRASDLYDPRYFDEKDANTSRTVAVVSYLWNMPKDGEWDQKTNPKWPKLIAGRVRAIILDEAADGLWNRTTFWQSIAYLECPRKLLFTSSPAPRGLQDYASYLALIQTPGFNKEAQQDNPTMDYKAGATDPYDLPDDHPATKYRTAEYCFRRFIIEKDMDEFSRGLKAQKCLSRFVIRQDTASACPHGSENTIARSLPPKRHFVVEKLLSPTGRRHYQRFSTPWAERLMRKDPDRPEEQGTPTPNGICHLS</sequence>
<reference evidence="2" key="1">
    <citation type="journal article" date="2020" name="Stud. Mycol.">
        <title>101 Dothideomycetes genomes: a test case for predicting lifestyles and emergence of pathogens.</title>
        <authorList>
            <person name="Haridas S."/>
            <person name="Albert R."/>
            <person name="Binder M."/>
            <person name="Bloem J."/>
            <person name="Labutti K."/>
            <person name="Salamov A."/>
            <person name="Andreopoulos B."/>
            <person name="Baker S."/>
            <person name="Barry K."/>
            <person name="Bills G."/>
            <person name="Bluhm B."/>
            <person name="Cannon C."/>
            <person name="Castanera R."/>
            <person name="Culley D."/>
            <person name="Daum C."/>
            <person name="Ezra D."/>
            <person name="Gonzalez J."/>
            <person name="Henrissat B."/>
            <person name="Kuo A."/>
            <person name="Liang C."/>
            <person name="Lipzen A."/>
            <person name="Lutzoni F."/>
            <person name="Magnuson J."/>
            <person name="Mondo S."/>
            <person name="Nolan M."/>
            <person name="Ohm R."/>
            <person name="Pangilinan J."/>
            <person name="Park H.-J."/>
            <person name="Ramirez L."/>
            <person name="Alfaro M."/>
            <person name="Sun H."/>
            <person name="Tritt A."/>
            <person name="Yoshinaga Y."/>
            <person name="Zwiers L.-H."/>
            <person name="Turgeon B."/>
            <person name="Goodwin S."/>
            <person name="Spatafora J."/>
            <person name="Crous P."/>
            <person name="Grigoriev I."/>
        </authorList>
    </citation>
    <scope>NUCLEOTIDE SEQUENCE</scope>
    <source>
        <strain evidence="2">CBS 109.77</strain>
    </source>
</reference>
<dbReference type="SUPFAM" id="SSF52540">
    <property type="entry name" value="P-loop containing nucleoside triphosphate hydrolases"/>
    <property type="match status" value="1"/>
</dbReference>
<name>A0A6A6XFH9_9PLEO</name>
<gene>
    <name evidence="2" type="ORF">K505DRAFT_360272</name>
</gene>
<accession>A0A6A6XFH9</accession>
<evidence type="ECO:0000256" key="1">
    <source>
        <dbReference type="SAM" id="MobiDB-lite"/>
    </source>
</evidence>
<evidence type="ECO:0000313" key="2">
    <source>
        <dbReference type="EMBL" id="KAF2795330.1"/>
    </source>
</evidence>